<dbReference type="PATRIC" id="fig|1447256.3.peg.623"/>
<dbReference type="GO" id="GO:0003735">
    <property type="term" value="F:structural constituent of ribosome"/>
    <property type="evidence" value="ECO:0007669"/>
    <property type="project" value="InterPro"/>
</dbReference>
<keyword evidence="3 6" id="KW-0694">RNA-binding</keyword>
<dbReference type="Proteomes" id="UP000035514">
    <property type="component" value="Unassembled WGS sequence"/>
</dbReference>
<dbReference type="InterPro" id="IPR036164">
    <property type="entry name" value="bL21-like_sf"/>
</dbReference>
<keyword evidence="5 6" id="KW-0687">Ribonucleoprotein</keyword>
<dbReference type="InterPro" id="IPR018258">
    <property type="entry name" value="Ribosomal_bL21_CS"/>
</dbReference>
<comment type="caution">
    <text evidence="8">The sequence shown here is derived from an EMBL/GenBank/DDBJ whole genome shotgun (WGS) entry which is preliminary data.</text>
</comment>
<evidence type="ECO:0000256" key="5">
    <source>
        <dbReference type="ARBA" id="ARBA00023274"/>
    </source>
</evidence>
<evidence type="ECO:0000256" key="1">
    <source>
        <dbReference type="ARBA" id="ARBA00008563"/>
    </source>
</evidence>
<dbReference type="EMBL" id="JAIQ01000065">
    <property type="protein sequence ID" value="KLE01572.1"/>
    <property type="molecule type" value="Genomic_DNA"/>
</dbReference>
<dbReference type="SMR" id="A0A0G9K4X6"/>
<dbReference type="Pfam" id="PF00829">
    <property type="entry name" value="Ribosomal_L21p"/>
    <property type="match status" value="1"/>
</dbReference>
<name>A0A0G9K4X6_9BACT</name>
<proteinExistence type="inferred from homology"/>
<dbReference type="SUPFAM" id="SSF141091">
    <property type="entry name" value="L21p-like"/>
    <property type="match status" value="1"/>
</dbReference>
<dbReference type="GO" id="GO:1990904">
    <property type="term" value="C:ribonucleoprotein complex"/>
    <property type="evidence" value="ECO:0007669"/>
    <property type="project" value="UniProtKB-KW"/>
</dbReference>
<sequence>MYAIIKCGGKQYKVSEGDILDIDYTGKAAKETLEITDVLAINNGELKTGAAVANAKVEAVVVLDGTGVNRAKKVIIYKKRRRKDSKLKRGFRRSFTKVRITKIAA</sequence>
<evidence type="ECO:0000313" key="9">
    <source>
        <dbReference type="Proteomes" id="UP000035514"/>
    </source>
</evidence>
<dbReference type="GO" id="GO:0005737">
    <property type="term" value="C:cytoplasm"/>
    <property type="evidence" value="ECO:0007669"/>
    <property type="project" value="UniProtKB-ARBA"/>
</dbReference>
<evidence type="ECO:0000313" key="8">
    <source>
        <dbReference type="EMBL" id="KLE01572.1"/>
    </source>
</evidence>
<dbReference type="GO" id="GO:0019843">
    <property type="term" value="F:rRNA binding"/>
    <property type="evidence" value="ECO:0007669"/>
    <property type="project" value="UniProtKB-UniRule"/>
</dbReference>
<evidence type="ECO:0000256" key="3">
    <source>
        <dbReference type="ARBA" id="ARBA00022884"/>
    </source>
</evidence>
<dbReference type="PROSITE" id="PS01169">
    <property type="entry name" value="RIBOSOMAL_L21"/>
    <property type="match status" value="1"/>
</dbReference>
<protein>
    <recommendedName>
        <fullName evidence="6">Large ribosomal subunit protein bL21</fullName>
    </recommendedName>
</protein>
<dbReference type="HAMAP" id="MF_01363">
    <property type="entry name" value="Ribosomal_bL21"/>
    <property type="match status" value="1"/>
</dbReference>
<dbReference type="PANTHER" id="PTHR21349:SF0">
    <property type="entry name" value="LARGE RIBOSOMAL SUBUNIT PROTEIN BL21M"/>
    <property type="match status" value="1"/>
</dbReference>
<organism evidence="8 9">
    <name type="scientific">Aliarcobacter butzleri L348</name>
    <dbReference type="NCBI Taxonomy" id="1447256"/>
    <lineage>
        <taxon>Bacteria</taxon>
        <taxon>Pseudomonadati</taxon>
        <taxon>Campylobacterota</taxon>
        <taxon>Epsilonproteobacteria</taxon>
        <taxon>Campylobacterales</taxon>
        <taxon>Arcobacteraceae</taxon>
        <taxon>Aliarcobacter</taxon>
    </lineage>
</organism>
<dbReference type="RefSeq" id="WP_004509841.1">
    <property type="nucleotide sequence ID" value="NZ_JAIQ01000065.1"/>
</dbReference>
<gene>
    <name evidence="6" type="primary">rplU</name>
    <name evidence="8" type="ORF">AA20_03230</name>
</gene>
<accession>A0A0G9K4X6</accession>
<dbReference type="AlphaFoldDB" id="A0A0G9K4X6"/>
<dbReference type="GO" id="GO:0006412">
    <property type="term" value="P:translation"/>
    <property type="evidence" value="ECO:0007669"/>
    <property type="project" value="UniProtKB-UniRule"/>
</dbReference>
<evidence type="ECO:0000256" key="6">
    <source>
        <dbReference type="HAMAP-Rule" id="MF_01363"/>
    </source>
</evidence>
<evidence type="ECO:0000256" key="2">
    <source>
        <dbReference type="ARBA" id="ARBA00022730"/>
    </source>
</evidence>
<dbReference type="GO" id="GO:0005840">
    <property type="term" value="C:ribosome"/>
    <property type="evidence" value="ECO:0007669"/>
    <property type="project" value="UniProtKB-KW"/>
</dbReference>
<dbReference type="InterPro" id="IPR001787">
    <property type="entry name" value="Ribosomal_bL21"/>
</dbReference>
<dbReference type="NCBIfam" id="TIGR00061">
    <property type="entry name" value="L21"/>
    <property type="match status" value="1"/>
</dbReference>
<keyword evidence="4 6" id="KW-0689">Ribosomal protein</keyword>
<dbReference type="GeneID" id="24305269"/>
<comment type="subunit">
    <text evidence="6">Part of the 50S ribosomal subunit. Contacts protein L20.</text>
</comment>
<dbReference type="PANTHER" id="PTHR21349">
    <property type="entry name" value="50S RIBOSOMAL PROTEIN L21"/>
    <property type="match status" value="1"/>
</dbReference>
<reference evidence="8 9" key="1">
    <citation type="submission" date="2014-01" db="EMBL/GenBank/DDBJ databases">
        <title>Development of a Comparative Genomic Fingerprinting Assay for High Resolution Genotyping of Arcobacter butzleri.</title>
        <authorList>
            <person name="Webb A.L."/>
            <person name="Inglis G.D."/>
            <person name="Kruczkiewicz P."/>
            <person name="Selinger L.B."/>
            <person name="Taboada E.N."/>
        </authorList>
    </citation>
    <scope>NUCLEOTIDE SEQUENCE [LARGE SCALE GENOMIC DNA]</scope>
    <source>
        <strain evidence="8 9">L348</strain>
    </source>
</reference>
<comment type="similarity">
    <text evidence="1 6 7">Belongs to the bacterial ribosomal protein bL21 family.</text>
</comment>
<dbReference type="InterPro" id="IPR028909">
    <property type="entry name" value="bL21-like"/>
</dbReference>
<evidence type="ECO:0000256" key="7">
    <source>
        <dbReference type="RuleBase" id="RU000562"/>
    </source>
</evidence>
<evidence type="ECO:0000256" key="4">
    <source>
        <dbReference type="ARBA" id="ARBA00022980"/>
    </source>
</evidence>
<keyword evidence="2 6" id="KW-0699">rRNA-binding</keyword>
<comment type="function">
    <text evidence="6 7">This protein binds to 23S rRNA in the presence of protein L20.</text>
</comment>